<organism evidence="1 2">
    <name type="scientific">Aquamicrobium defluvii</name>
    <dbReference type="NCBI Taxonomy" id="69279"/>
    <lineage>
        <taxon>Bacteria</taxon>
        <taxon>Pseudomonadati</taxon>
        <taxon>Pseudomonadota</taxon>
        <taxon>Alphaproteobacteria</taxon>
        <taxon>Hyphomicrobiales</taxon>
        <taxon>Phyllobacteriaceae</taxon>
        <taxon>Aquamicrobium</taxon>
    </lineage>
</organism>
<proteinExistence type="predicted"/>
<dbReference type="RefSeq" id="WP_133674929.1">
    <property type="nucleotide sequence ID" value="NZ_SNZF01000008.1"/>
</dbReference>
<name>A0A4R6YGY5_9HYPH</name>
<dbReference type="Proteomes" id="UP000294958">
    <property type="component" value="Unassembled WGS sequence"/>
</dbReference>
<reference evidence="1 2" key="1">
    <citation type="submission" date="2019-03" db="EMBL/GenBank/DDBJ databases">
        <title>Genomic Encyclopedia of Type Strains, Phase IV (KMG-IV): sequencing the most valuable type-strain genomes for metagenomic binning, comparative biology and taxonomic classification.</title>
        <authorList>
            <person name="Goeker M."/>
        </authorList>
    </citation>
    <scope>NUCLEOTIDE SEQUENCE [LARGE SCALE GENOMIC DNA]</scope>
    <source>
        <strain evidence="1 2">DSM 11603</strain>
    </source>
</reference>
<dbReference type="OrthoDB" id="8294403at2"/>
<accession>A0A4R6YGY5</accession>
<sequence>MSGPFAFSRQAMAIDRLLEAAPSWEGLNQAFFPARTHDRFDPGDDMKKVLAAFNGTAEGRRIVEWLCDLTCRAPYPQISGDFQMAALAAKAHEARAAVGYVILRAIADGEQLLHQPKEPRT</sequence>
<protein>
    <submittedName>
        <fullName evidence="1">Uncharacterized protein</fullName>
    </submittedName>
</protein>
<dbReference type="AlphaFoldDB" id="A0A4R6YGY5"/>
<evidence type="ECO:0000313" key="2">
    <source>
        <dbReference type="Proteomes" id="UP000294958"/>
    </source>
</evidence>
<dbReference type="EMBL" id="SNZF01000008">
    <property type="protein sequence ID" value="TDR35699.1"/>
    <property type="molecule type" value="Genomic_DNA"/>
</dbReference>
<gene>
    <name evidence="1" type="ORF">DES43_108124</name>
</gene>
<evidence type="ECO:0000313" key="1">
    <source>
        <dbReference type="EMBL" id="TDR35699.1"/>
    </source>
</evidence>
<comment type="caution">
    <text evidence="1">The sequence shown here is derived from an EMBL/GenBank/DDBJ whole genome shotgun (WGS) entry which is preliminary data.</text>
</comment>
<keyword evidence="2" id="KW-1185">Reference proteome</keyword>